<evidence type="ECO:0000256" key="4">
    <source>
        <dbReference type="ARBA" id="ARBA00022741"/>
    </source>
</evidence>
<dbReference type="GO" id="GO:0001727">
    <property type="term" value="F:lipid kinase activity"/>
    <property type="evidence" value="ECO:0007669"/>
    <property type="project" value="UniProtKB-UniRule"/>
</dbReference>
<dbReference type="InterPro" id="IPR022433">
    <property type="entry name" value="Lip_kinase_YegS"/>
</dbReference>
<feature type="binding site" evidence="11">
    <location>
        <position position="37"/>
    </location>
    <ligand>
        <name>ATP</name>
        <dbReference type="ChEBI" id="CHEBI:30616"/>
    </ligand>
</feature>
<comment type="caution">
    <text evidence="11">Lacks conserved residue(s) required for the propagation of feature annotation.</text>
</comment>
<organism evidence="13 14">
    <name type="scientific">Vibrio proteolyticus NBRC 13287</name>
    <dbReference type="NCBI Taxonomy" id="1219065"/>
    <lineage>
        <taxon>Bacteria</taxon>
        <taxon>Pseudomonadati</taxon>
        <taxon>Pseudomonadota</taxon>
        <taxon>Gammaproteobacteria</taxon>
        <taxon>Vibrionales</taxon>
        <taxon>Vibrionaceae</taxon>
        <taxon>Vibrio</taxon>
    </lineage>
</organism>
<dbReference type="PANTHER" id="PTHR12358">
    <property type="entry name" value="SPHINGOSINE KINASE"/>
    <property type="match status" value="1"/>
</dbReference>
<keyword evidence="2 11" id="KW-0808">Transferase</keyword>
<dbReference type="HAMAP" id="MF_01377">
    <property type="entry name" value="YegS"/>
    <property type="match status" value="1"/>
</dbReference>
<comment type="subcellular location">
    <subcellularLocation>
        <location evidence="11">Cytoplasm</location>
    </subcellularLocation>
</comment>
<dbReference type="RefSeq" id="WP_021703300.1">
    <property type="nucleotide sequence ID" value="NZ_BATJ01000001.1"/>
</dbReference>
<dbReference type="STRING" id="1219065.VPR01S_01_00800"/>
<dbReference type="GO" id="GO:0008654">
    <property type="term" value="P:phospholipid biosynthetic process"/>
    <property type="evidence" value="ECO:0007669"/>
    <property type="project" value="UniProtKB-UniRule"/>
</dbReference>
<comment type="function">
    <text evidence="11">Probably phosphorylates lipids; the in vivo substrate is unknown.</text>
</comment>
<keyword evidence="1 11" id="KW-0444">Lipid biosynthesis</keyword>
<evidence type="ECO:0000256" key="8">
    <source>
        <dbReference type="ARBA" id="ARBA00023098"/>
    </source>
</evidence>
<dbReference type="InterPro" id="IPR017438">
    <property type="entry name" value="ATP-NAD_kinase_N"/>
</dbReference>
<evidence type="ECO:0000256" key="11">
    <source>
        <dbReference type="HAMAP-Rule" id="MF_01377"/>
    </source>
</evidence>
<dbReference type="GO" id="GO:0005524">
    <property type="term" value="F:ATP binding"/>
    <property type="evidence" value="ECO:0007669"/>
    <property type="project" value="UniProtKB-UniRule"/>
</dbReference>
<keyword evidence="9 11" id="KW-0594">Phospholipid biosynthesis</keyword>
<dbReference type="Gene3D" id="3.40.50.10330">
    <property type="entry name" value="Probable inorganic polyphosphate/atp-NAD kinase, domain 1"/>
    <property type="match status" value="1"/>
</dbReference>
<reference evidence="13 14" key="1">
    <citation type="submission" date="2013-09" db="EMBL/GenBank/DDBJ databases">
        <title>Whole genome shotgun sequence of Vibrio proteolyticus NBRC 13287.</title>
        <authorList>
            <person name="Isaki S."/>
            <person name="Hosoyama A."/>
            <person name="Numata M."/>
            <person name="Hashimoto M."/>
            <person name="Hosoyama Y."/>
            <person name="Tsuchikane K."/>
            <person name="Noguchi M."/>
            <person name="Hirakata S."/>
            <person name="Ichikawa N."/>
            <person name="Ohji S."/>
            <person name="Yamazoe A."/>
            <person name="Fujita N."/>
        </authorList>
    </citation>
    <scope>NUCLEOTIDE SEQUENCE [LARGE SCALE GENOMIC DNA]</scope>
    <source>
        <strain evidence="13 14">NBRC 13287</strain>
    </source>
</reference>
<evidence type="ECO:0000256" key="5">
    <source>
        <dbReference type="ARBA" id="ARBA00022777"/>
    </source>
</evidence>
<evidence type="ECO:0000256" key="10">
    <source>
        <dbReference type="ARBA" id="ARBA00023264"/>
    </source>
</evidence>
<keyword evidence="11" id="KW-0963">Cytoplasm</keyword>
<evidence type="ECO:0000313" key="13">
    <source>
        <dbReference type="EMBL" id="GAD65308.1"/>
    </source>
</evidence>
<feature type="binding site" evidence="11">
    <location>
        <position position="211"/>
    </location>
    <ligand>
        <name>Mg(2+)</name>
        <dbReference type="ChEBI" id="CHEBI:18420"/>
    </ligand>
</feature>
<keyword evidence="7 11" id="KW-0460">Magnesium</keyword>
<keyword evidence="14" id="KW-1185">Reference proteome</keyword>
<keyword evidence="5 11" id="KW-0418">Kinase</keyword>
<accession>U3BF23</accession>
<dbReference type="Pfam" id="PF19279">
    <property type="entry name" value="YegS_C"/>
    <property type="match status" value="1"/>
</dbReference>
<evidence type="ECO:0000313" key="14">
    <source>
        <dbReference type="Proteomes" id="UP000016570"/>
    </source>
</evidence>
<proteinExistence type="inferred from homology"/>
<feature type="binding site" evidence="11">
    <location>
        <begin position="63"/>
        <end position="69"/>
    </location>
    <ligand>
        <name>ATP</name>
        <dbReference type="ChEBI" id="CHEBI:30616"/>
    </ligand>
</feature>
<keyword evidence="3 11" id="KW-0479">Metal-binding</keyword>
<dbReference type="InterPro" id="IPR050187">
    <property type="entry name" value="Lipid_Phosphate_FormReg"/>
</dbReference>
<comment type="similarity">
    <text evidence="11">Belongs to the diacylglycerol/lipid kinase family. YegS lipid kinase subfamily.</text>
</comment>
<gene>
    <name evidence="13" type="ORF">VPR01S_01_00800</name>
</gene>
<dbReference type="InterPro" id="IPR045540">
    <property type="entry name" value="YegS/DAGK_C"/>
</dbReference>
<dbReference type="EC" id="2.7.1.-" evidence="11"/>
<dbReference type="NCBIfam" id="NF009602">
    <property type="entry name" value="PRK13054.1"/>
    <property type="match status" value="1"/>
</dbReference>
<dbReference type="PROSITE" id="PS50146">
    <property type="entry name" value="DAGK"/>
    <property type="match status" value="1"/>
</dbReference>
<dbReference type="AlphaFoldDB" id="U3BF23"/>
<evidence type="ECO:0000259" key="12">
    <source>
        <dbReference type="PROSITE" id="PS50146"/>
    </source>
</evidence>
<comment type="cofactor">
    <cofactor evidence="11">
        <name>Mg(2+)</name>
        <dbReference type="ChEBI" id="CHEBI:18420"/>
    </cofactor>
    <cofactor evidence="11">
        <name>Ca(2+)</name>
        <dbReference type="ChEBI" id="CHEBI:29108"/>
    </cofactor>
    <text evidence="11">Binds 1 Mg(2+) ion per subunit. Ca(2+) may be able to substitute.</text>
</comment>
<feature type="active site" description="Proton acceptor" evidence="11">
    <location>
        <position position="270"/>
    </location>
</feature>
<dbReference type="GO" id="GO:0000287">
    <property type="term" value="F:magnesium ion binding"/>
    <property type="evidence" value="ECO:0007669"/>
    <property type="project" value="UniProtKB-UniRule"/>
</dbReference>
<feature type="binding site" evidence="11">
    <location>
        <position position="92"/>
    </location>
    <ligand>
        <name>ATP</name>
        <dbReference type="ChEBI" id="CHEBI:30616"/>
    </ligand>
</feature>
<dbReference type="eggNOG" id="COG1597">
    <property type="taxonomic scope" value="Bacteria"/>
</dbReference>
<dbReference type="InterPro" id="IPR001206">
    <property type="entry name" value="Diacylglycerol_kinase_cat_dom"/>
</dbReference>
<keyword evidence="4 11" id="KW-0547">Nucleotide-binding</keyword>
<dbReference type="Gene3D" id="2.60.200.40">
    <property type="match status" value="1"/>
</dbReference>
<dbReference type="InterPro" id="IPR016064">
    <property type="entry name" value="NAD/diacylglycerol_kinase_sf"/>
</dbReference>
<evidence type="ECO:0000256" key="6">
    <source>
        <dbReference type="ARBA" id="ARBA00022840"/>
    </source>
</evidence>
<feature type="binding site" evidence="11">
    <location>
        <position position="214"/>
    </location>
    <ligand>
        <name>Mg(2+)</name>
        <dbReference type="ChEBI" id="CHEBI:18420"/>
    </ligand>
</feature>
<dbReference type="GO" id="GO:0005737">
    <property type="term" value="C:cytoplasm"/>
    <property type="evidence" value="ECO:0007669"/>
    <property type="project" value="UniProtKB-SubCell"/>
</dbReference>
<evidence type="ECO:0000256" key="9">
    <source>
        <dbReference type="ARBA" id="ARBA00023209"/>
    </source>
</evidence>
<dbReference type="EMBL" id="BATJ01000001">
    <property type="protein sequence ID" value="GAD65308.1"/>
    <property type="molecule type" value="Genomic_DNA"/>
</dbReference>
<keyword evidence="10 11" id="KW-1208">Phospholipid metabolism</keyword>
<comment type="caution">
    <text evidence="13">The sequence shown here is derived from an EMBL/GenBank/DDBJ whole genome shotgun (WGS) entry which is preliminary data.</text>
</comment>
<feature type="domain" description="DAGKc" evidence="12">
    <location>
        <begin position="1"/>
        <end position="130"/>
    </location>
</feature>
<protein>
    <recommendedName>
        <fullName evidence="11">Probable lipid kinase YegS-like</fullName>
        <ecNumber evidence="11">2.7.1.-</ecNumber>
    </recommendedName>
</protein>
<dbReference type="InterPro" id="IPR005218">
    <property type="entry name" value="Diacylglycerol/lipid_kinase"/>
</dbReference>
<dbReference type="SUPFAM" id="SSF111331">
    <property type="entry name" value="NAD kinase/diacylglycerol kinase-like"/>
    <property type="match status" value="1"/>
</dbReference>
<evidence type="ECO:0000256" key="2">
    <source>
        <dbReference type="ARBA" id="ARBA00022679"/>
    </source>
</evidence>
<evidence type="ECO:0000256" key="3">
    <source>
        <dbReference type="ARBA" id="ARBA00022723"/>
    </source>
</evidence>
<dbReference type="NCBIfam" id="TIGR00147">
    <property type="entry name" value="YegS/Rv2252/BmrU family lipid kinase"/>
    <property type="match status" value="1"/>
</dbReference>
<evidence type="ECO:0000256" key="1">
    <source>
        <dbReference type="ARBA" id="ARBA00022516"/>
    </source>
</evidence>
<dbReference type="SMART" id="SM00046">
    <property type="entry name" value="DAGKc"/>
    <property type="match status" value="1"/>
</dbReference>
<dbReference type="Proteomes" id="UP000016570">
    <property type="component" value="Unassembled WGS sequence"/>
</dbReference>
<keyword evidence="6 11" id="KW-0067">ATP-binding</keyword>
<evidence type="ECO:0000256" key="7">
    <source>
        <dbReference type="ARBA" id="ARBA00022842"/>
    </source>
</evidence>
<dbReference type="GO" id="GO:0005886">
    <property type="term" value="C:plasma membrane"/>
    <property type="evidence" value="ECO:0007669"/>
    <property type="project" value="TreeGrafter"/>
</dbReference>
<name>U3BF23_VIBPR</name>
<sequence>MKRFRAILNGKKAGEPALREAIFAIREQGTPLEVRVTWESADMLRLVEEASQDGIERILVAGGDGSLNEAVNALDTLAQEQRPELAVIPMGTANDFATANRIPTTIAAALELAIHGQTHQIDYVKANDRCFINVAAAGFGAEITAETPIELKNFLGGGAYTLTGIVKALGFRPYEGTLSVSKGSWTGDILVGAFCNSRLAGGGQEMAPSALINDGDMDVTVVRPFLPHDLPQVIEEIKNPKENGEFVVHLKTNWLEIDFPKKLPLNLDGEPYHSQKIRFEVQHQALAMVLPDDSPCLR</sequence>
<dbReference type="Pfam" id="PF00781">
    <property type="entry name" value="DAGK_cat"/>
    <property type="match status" value="1"/>
</dbReference>
<dbReference type="PANTHER" id="PTHR12358:SF106">
    <property type="entry name" value="LIPID KINASE YEGS"/>
    <property type="match status" value="1"/>
</dbReference>
<keyword evidence="8 11" id="KW-0443">Lipid metabolism</keyword>